<feature type="region of interest" description="Disordered" evidence="1">
    <location>
        <begin position="260"/>
        <end position="283"/>
    </location>
</feature>
<name>A0A451BPN1_9GAMM</name>
<feature type="domain" description="Bro-N" evidence="2">
    <location>
        <begin position="16"/>
        <end position="96"/>
    </location>
</feature>
<protein>
    <submittedName>
        <fullName evidence="4">DNA-damage-inducible protein D</fullName>
    </submittedName>
</protein>
<evidence type="ECO:0000256" key="1">
    <source>
        <dbReference type="SAM" id="MobiDB-lite"/>
    </source>
</evidence>
<reference evidence="4" key="1">
    <citation type="submission" date="2019-02" db="EMBL/GenBank/DDBJ databases">
        <authorList>
            <person name="Gruber-Vodicka R. H."/>
            <person name="Seah K. B. B."/>
        </authorList>
    </citation>
    <scope>NUCLEOTIDE SEQUENCE</scope>
    <source>
        <strain evidence="4">BECK_S127</strain>
    </source>
</reference>
<feature type="compositionally biased region" description="Basic and acidic residues" evidence="1">
    <location>
        <begin position="264"/>
        <end position="283"/>
    </location>
</feature>
<proteinExistence type="predicted"/>
<dbReference type="EMBL" id="CAADHB010000097">
    <property type="protein sequence ID" value="VFK80266.1"/>
    <property type="molecule type" value="Genomic_DNA"/>
</dbReference>
<dbReference type="InterPro" id="IPR003497">
    <property type="entry name" value="BRO_N_domain"/>
</dbReference>
<accession>A0A451BPN1</accession>
<gene>
    <name evidence="3" type="ORF">BECKSD772D_GA0070982_109714</name>
    <name evidence="4" type="ORF">BECKSD772D_GA0070982_109718</name>
</gene>
<evidence type="ECO:0000313" key="3">
    <source>
        <dbReference type="EMBL" id="VFK80266.1"/>
    </source>
</evidence>
<sequence>MTTFDLQRFEDFSYKNGGRYWIAHQFMLVLGYKDWKTFNGVINRAMRSCIDLGVDISEAFVQDTVEIDGKDTNTYRLTRFACFLVTMQADSRKPEVAGAKTALAAIADALVEQRIQQDAIERSDERSELKDGEKEMGSVAYAAGLQNNEFGIFKDAGFRGMYNRSLKDLIRYKDAKIPKSRSLYDFMGKTELAANRFRVTQTAERIKTTGTTGLPQLKQTAHDVGSEVRGIMLKSSGKAPEDLPLEENISTVRGRIKSANRKMKLLDSSKPDKKVKTENSKIQ</sequence>
<evidence type="ECO:0000259" key="2">
    <source>
        <dbReference type="Pfam" id="PF02498"/>
    </source>
</evidence>
<organism evidence="4">
    <name type="scientific">Candidatus Kentrum sp. SD</name>
    <dbReference type="NCBI Taxonomy" id="2126332"/>
    <lineage>
        <taxon>Bacteria</taxon>
        <taxon>Pseudomonadati</taxon>
        <taxon>Pseudomonadota</taxon>
        <taxon>Gammaproteobacteria</taxon>
        <taxon>Candidatus Kentrum</taxon>
    </lineage>
</organism>
<dbReference type="EMBL" id="CAADHB010000097">
    <property type="protein sequence ID" value="VFK80269.1"/>
    <property type="molecule type" value="Genomic_DNA"/>
</dbReference>
<evidence type="ECO:0000313" key="4">
    <source>
        <dbReference type="EMBL" id="VFK80269.1"/>
    </source>
</evidence>
<dbReference type="AlphaFoldDB" id="A0A451BPN1"/>
<dbReference type="Pfam" id="PF02498">
    <property type="entry name" value="Bro-N"/>
    <property type="match status" value="1"/>
</dbReference>